<gene>
    <name evidence="1" type="ORF">Cni_G17221</name>
</gene>
<evidence type="ECO:0000313" key="1">
    <source>
        <dbReference type="EMBL" id="WOL08468.1"/>
    </source>
</evidence>
<proteinExistence type="predicted"/>
<keyword evidence="2" id="KW-1185">Reference proteome</keyword>
<dbReference type="EMBL" id="CP136894">
    <property type="protein sequence ID" value="WOL08468.1"/>
    <property type="molecule type" value="Genomic_DNA"/>
</dbReference>
<organism evidence="1 2">
    <name type="scientific">Canna indica</name>
    <name type="common">Indian-shot</name>
    <dbReference type="NCBI Taxonomy" id="4628"/>
    <lineage>
        <taxon>Eukaryota</taxon>
        <taxon>Viridiplantae</taxon>
        <taxon>Streptophyta</taxon>
        <taxon>Embryophyta</taxon>
        <taxon>Tracheophyta</taxon>
        <taxon>Spermatophyta</taxon>
        <taxon>Magnoliopsida</taxon>
        <taxon>Liliopsida</taxon>
        <taxon>Zingiberales</taxon>
        <taxon>Cannaceae</taxon>
        <taxon>Canna</taxon>
    </lineage>
</organism>
<dbReference type="AlphaFoldDB" id="A0AAQ3KK98"/>
<reference evidence="1 2" key="1">
    <citation type="submission" date="2023-10" db="EMBL/GenBank/DDBJ databases">
        <title>Chromosome-scale genome assembly provides insights into flower coloration mechanisms of Canna indica.</title>
        <authorList>
            <person name="Li C."/>
        </authorList>
    </citation>
    <scope>NUCLEOTIDE SEQUENCE [LARGE SCALE GENOMIC DNA]</scope>
    <source>
        <tissue evidence="1">Flower</tissue>
    </source>
</reference>
<name>A0AAQ3KK98_9LILI</name>
<evidence type="ECO:0000313" key="2">
    <source>
        <dbReference type="Proteomes" id="UP001327560"/>
    </source>
</evidence>
<sequence>MSKSAAPISQGTPRRLKDAKIIPFTGTPRRLVEAQPMDLDDPTGEFVVGIDGLQDASSTVFFSGENQESASGEKAKRVSTFIPFSGKGRRLIDTSDMQIDIPWPTEYWARRETQKRAASASTRKKRLLC</sequence>
<accession>A0AAQ3KK98</accession>
<protein>
    <submittedName>
        <fullName evidence="1">Uncharacterized protein</fullName>
    </submittedName>
</protein>
<dbReference type="Proteomes" id="UP001327560">
    <property type="component" value="Chromosome 5"/>
</dbReference>